<feature type="non-terminal residue" evidence="1">
    <location>
        <position position="108"/>
    </location>
</feature>
<evidence type="ECO:0000313" key="1">
    <source>
        <dbReference type="EMBL" id="RFU32144.1"/>
    </source>
</evidence>
<dbReference type="AlphaFoldDB" id="A0A3E2HFE2"/>
<name>A0A3E2HFE2_SCYLI</name>
<keyword evidence="2" id="KW-1185">Reference proteome</keyword>
<dbReference type="EMBL" id="NCSJ02000060">
    <property type="protein sequence ID" value="RFU32144.1"/>
    <property type="molecule type" value="Genomic_DNA"/>
</dbReference>
<feature type="non-terminal residue" evidence="1">
    <location>
        <position position="1"/>
    </location>
</feature>
<accession>A0A3E2HFE2</accession>
<gene>
    <name evidence="1" type="ORF">B7463_g4165</name>
</gene>
<evidence type="ECO:0000313" key="2">
    <source>
        <dbReference type="Proteomes" id="UP000258309"/>
    </source>
</evidence>
<protein>
    <submittedName>
        <fullName evidence="1">Uncharacterized protein</fullName>
    </submittedName>
</protein>
<proteinExistence type="predicted"/>
<reference evidence="1 2" key="1">
    <citation type="submission" date="2018-05" db="EMBL/GenBank/DDBJ databases">
        <title>Draft genome sequence of Scytalidium lignicola DSM 105466, a ubiquitous saprotrophic fungus.</title>
        <authorList>
            <person name="Buettner E."/>
            <person name="Gebauer A.M."/>
            <person name="Hofrichter M."/>
            <person name="Liers C."/>
            <person name="Kellner H."/>
        </authorList>
    </citation>
    <scope>NUCLEOTIDE SEQUENCE [LARGE SCALE GENOMIC DNA]</scope>
    <source>
        <strain evidence="1 2">DSM 105466</strain>
    </source>
</reference>
<organism evidence="1 2">
    <name type="scientific">Scytalidium lignicola</name>
    <name type="common">Hyphomycete</name>
    <dbReference type="NCBI Taxonomy" id="5539"/>
    <lineage>
        <taxon>Eukaryota</taxon>
        <taxon>Fungi</taxon>
        <taxon>Dikarya</taxon>
        <taxon>Ascomycota</taxon>
        <taxon>Pezizomycotina</taxon>
        <taxon>Leotiomycetes</taxon>
        <taxon>Leotiomycetes incertae sedis</taxon>
        <taxon>Scytalidium</taxon>
    </lineage>
</organism>
<comment type="caution">
    <text evidence="1">The sequence shown here is derived from an EMBL/GenBank/DDBJ whole genome shotgun (WGS) entry which is preliminary data.</text>
</comment>
<sequence length="108" mass="12383">MVEVFSRLSRNLKDLEDTLYDDASEATYPILHQVQDENAETLEQEEDAETLELVSVAPPLTLNPEGEPDSDIEDQVRSFLVMREYGRWNVRVDEDMRHLGALIYAIAT</sequence>
<dbReference type="Proteomes" id="UP000258309">
    <property type="component" value="Unassembled WGS sequence"/>
</dbReference>